<dbReference type="Gene3D" id="3.40.190.10">
    <property type="entry name" value="Periplasmic binding protein-like II"/>
    <property type="match status" value="2"/>
</dbReference>
<accession>A0A1H0MBP9</accession>
<dbReference type="InterPro" id="IPR001320">
    <property type="entry name" value="Iontro_rcpt_C"/>
</dbReference>
<dbReference type="EMBL" id="FNJN01000002">
    <property type="protein sequence ID" value="SDO77908.1"/>
    <property type="molecule type" value="Genomic_DNA"/>
</dbReference>
<organism evidence="5 6">
    <name type="scientific">Microbacterium testaceum (strain StLB037)</name>
    <dbReference type="NCBI Taxonomy" id="979556"/>
    <lineage>
        <taxon>Bacteria</taxon>
        <taxon>Bacillati</taxon>
        <taxon>Actinomycetota</taxon>
        <taxon>Actinomycetes</taxon>
        <taxon>Micrococcales</taxon>
        <taxon>Microbacteriaceae</taxon>
        <taxon>Microbacterium</taxon>
    </lineage>
</organism>
<dbReference type="Pfam" id="PF00497">
    <property type="entry name" value="SBP_bac_3"/>
    <property type="match status" value="1"/>
</dbReference>
<feature type="chain" id="PRO_5010212566" evidence="2">
    <location>
        <begin position="29"/>
        <end position="288"/>
    </location>
</feature>
<evidence type="ECO:0000259" key="4">
    <source>
        <dbReference type="SMART" id="SM00079"/>
    </source>
</evidence>
<sequence>MTASARLRRAAALTAVAAATLVTLTACAFAPTGSDAGSAPATEGALQTVAAGKLTIATGEPAFSPWVENDDPASCQGFEAAVSCAVAEKLGFTKDDIVWVRSNFDSAIAPGPKDWDMNVQQFSITDQRKQAVDFSSPYYTTTQAIVTTGTSPAASATTVAELKNIPVGVMSATTSYQVAQDQLGTANLSVFNSNDDAVAALQSGQVDAIVVDLPTAFYLAGAVLDNGKVVGQLPDSSAGGDELAYVLPKGSALTTPVSDAVDALKADGTLDQLQQEWLGGTAAAPVLK</sequence>
<proteinExistence type="predicted"/>
<name>A0A1H0MBP9_MICTS</name>
<evidence type="ECO:0000256" key="2">
    <source>
        <dbReference type="SAM" id="SignalP"/>
    </source>
</evidence>
<feature type="signal peptide" evidence="2">
    <location>
        <begin position="1"/>
        <end position="28"/>
    </location>
</feature>
<dbReference type="GO" id="GO:0015276">
    <property type="term" value="F:ligand-gated monoatomic ion channel activity"/>
    <property type="evidence" value="ECO:0007669"/>
    <property type="project" value="InterPro"/>
</dbReference>
<evidence type="ECO:0000313" key="6">
    <source>
        <dbReference type="Proteomes" id="UP000186456"/>
    </source>
</evidence>
<evidence type="ECO:0000259" key="3">
    <source>
        <dbReference type="SMART" id="SM00062"/>
    </source>
</evidence>
<dbReference type="RefSeq" id="WP_256335530.1">
    <property type="nucleotide sequence ID" value="NZ_FNJN01000002.1"/>
</dbReference>
<dbReference type="GO" id="GO:0016020">
    <property type="term" value="C:membrane"/>
    <property type="evidence" value="ECO:0007669"/>
    <property type="project" value="InterPro"/>
</dbReference>
<reference evidence="5 6" key="1">
    <citation type="submission" date="2016-10" db="EMBL/GenBank/DDBJ databases">
        <authorList>
            <person name="de Groot N.N."/>
        </authorList>
    </citation>
    <scope>NUCLEOTIDE SEQUENCE [LARGE SCALE GENOMIC DNA]</scope>
    <source>
        <strain evidence="5 6">StLB037</strain>
    </source>
</reference>
<dbReference type="PANTHER" id="PTHR35936:SF17">
    <property type="entry name" value="ARGININE-BINDING EXTRACELLULAR PROTEIN ARTP"/>
    <property type="match status" value="1"/>
</dbReference>
<keyword evidence="1 2" id="KW-0732">Signal</keyword>
<evidence type="ECO:0000256" key="1">
    <source>
        <dbReference type="ARBA" id="ARBA00022729"/>
    </source>
</evidence>
<dbReference type="Proteomes" id="UP000186456">
    <property type="component" value="Unassembled WGS sequence"/>
</dbReference>
<evidence type="ECO:0000313" key="5">
    <source>
        <dbReference type="EMBL" id="SDO77908.1"/>
    </source>
</evidence>
<dbReference type="SUPFAM" id="SSF53850">
    <property type="entry name" value="Periplasmic binding protein-like II"/>
    <property type="match status" value="1"/>
</dbReference>
<feature type="domain" description="Ionotropic glutamate receptor C-terminal" evidence="4">
    <location>
        <begin position="53"/>
        <end position="280"/>
    </location>
</feature>
<dbReference type="SMART" id="SM00062">
    <property type="entry name" value="PBPb"/>
    <property type="match status" value="1"/>
</dbReference>
<protein>
    <submittedName>
        <fullName evidence="5">Amino acid ABC transporter substrate-binding protein, PAAT family</fullName>
    </submittedName>
</protein>
<dbReference type="CDD" id="cd13530">
    <property type="entry name" value="PBP2_peptides_like"/>
    <property type="match status" value="1"/>
</dbReference>
<feature type="domain" description="Solute-binding protein family 3/N-terminal" evidence="3">
    <location>
        <begin position="53"/>
        <end position="281"/>
    </location>
</feature>
<dbReference type="PANTHER" id="PTHR35936">
    <property type="entry name" value="MEMBRANE-BOUND LYTIC MUREIN TRANSGLYCOSYLASE F"/>
    <property type="match status" value="1"/>
</dbReference>
<dbReference type="AlphaFoldDB" id="A0A1H0MBP9"/>
<dbReference type="InterPro" id="IPR001638">
    <property type="entry name" value="Solute-binding_3/MltF_N"/>
</dbReference>
<dbReference type="PROSITE" id="PS51257">
    <property type="entry name" value="PROKAR_LIPOPROTEIN"/>
    <property type="match status" value="1"/>
</dbReference>
<gene>
    <name evidence="5" type="ORF">SAMN04487788_0857</name>
</gene>
<dbReference type="SMART" id="SM00079">
    <property type="entry name" value="PBPe"/>
    <property type="match status" value="1"/>
</dbReference>